<dbReference type="Proteomes" id="UP001268651">
    <property type="component" value="Unassembled WGS sequence"/>
</dbReference>
<evidence type="ECO:0000313" key="2">
    <source>
        <dbReference type="Proteomes" id="UP001268651"/>
    </source>
</evidence>
<reference evidence="1 2" key="1">
    <citation type="submission" date="2023-10" db="EMBL/GenBank/DDBJ databases">
        <title>Marimonas sp. nov. isolated from tidal mud flat.</title>
        <authorList>
            <person name="Jaincy N.J."/>
            <person name="Srinivasan S."/>
            <person name="Lee S.-S."/>
        </authorList>
    </citation>
    <scope>NUCLEOTIDE SEQUENCE [LARGE SCALE GENOMIC DNA]</scope>
    <source>
        <strain evidence="1 2">MJ-SS3</strain>
    </source>
</reference>
<organism evidence="1 2">
    <name type="scientific">Gilvirhabdus luticola</name>
    <dbReference type="NCBI Taxonomy" id="3079858"/>
    <lineage>
        <taxon>Bacteria</taxon>
        <taxon>Pseudomonadati</taxon>
        <taxon>Bacteroidota</taxon>
        <taxon>Flavobacteriia</taxon>
        <taxon>Flavobacteriales</taxon>
        <taxon>Flavobacteriaceae</taxon>
        <taxon>Gilvirhabdus</taxon>
    </lineage>
</organism>
<dbReference type="EMBL" id="JAWHTF010000010">
    <property type="protein sequence ID" value="MDU8887311.1"/>
    <property type="molecule type" value="Genomic_DNA"/>
</dbReference>
<dbReference type="InterPro" id="IPR054207">
    <property type="entry name" value="DUF6913"/>
</dbReference>
<comment type="caution">
    <text evidence="1">The sequence shown here is derived from an EMBL/GenBank/DDBJ whole genome shotgun (WGS) entry which is preliminary data.</text>
</comment>
<name>A0ABU3UA76_9FLAO</name>
<protein>
    <submittedName>
        <fullName evidence="1">Uncharacterized protein</fullName>
    </submittedName>
</protein>
<keyword evidence="2" id="KW-1185">Reference proteome</keyword>
<proteinExistence type="predicted"/>
<evidence type="ECO:0000313" key="1">
    <source>
        <dbReference type="EMBL" id="MDU8887311.1"/>
    </source>
</evidence>
<accession>A0ABU3UA76</accession>
<gene>
    <name evidence="1" type="ORF">RXV94_14160</name>
</gene>
<dbReference type="RefSeq" id="WP_316663532.1">
    <property type="nucleotide sequence ID" value="NZ_JAWHTF010000010.1"/>
</dbReference>
<sequence length="175" mass="20801">MILKILKGFKQKSNEKYLNSILNSRELNVNNDKIKSLGIIFCIDELEDFELFRNLAEAIKVRPNKLKIIAYTESIKDAPNFWDTYYHSEDFGWNGKIKNVELQSFLDIKFDALVSYYEKDILELKLLTAMSKAKFKIGILKTDQRLNDFIIKTKLKEFYLFKRELIRYLNILKKI</sequence>
<dbReference type="Pfam" id="PF21857">
    <property type="entry name" value="DUF6913"/>
    <property type="match status" value="1"/>
</dbReference>